<dbReference type="RefSeq" id="WP_344751414.1">
    <property type="nucleotide sequence ID" value="NZ_BAABBW010000001.1"/>
</dbReference>
<dbReference type="InterPro" id="IPR037053">
    <property type="entry name" value="Phage_tail_collar_dom_sf"/>
</dbReference>
<proteinExistence type="predicted"/>
<reference evidence="3" key="1">
    <citation type="journal article" date="2019" name="Int. J. Syst. Evol. Microbiol.">
        <title>The Global Catalogue of Microorganisms (GCM) 10K type strain sequencing project: providing services to taxonomists for standard genome sequencing and annotation.</title>
        <authorList>
            <consortium name="The Broad Institute Genomics Platform"/>
            <consortium name="The Broad Institute Genome Sequencing Center for Infectious Disease"/>
            <person name="Wu L."/>
            <person name="Ma J."/>
        </authorList>
    </citation>
    <scope>NUCLEOTIDE SEQUENCE [LARGE SCALE GENOMIC DNA]</scope>
    <source>
        <strain evidence="3">JCM 17591</strain>
    </source>
</reference>
<evidence type="ECO:0000259" key="1">
    <source>
        <dbReference type="Pfam" id="PF07484"/>
    </source>
</evidence>
<dbReference type="SUPFAM" id="SSF88874">
    <property type="entry name" value="Receptor-binding domain of short tail fibre protein gp12"/>
    <property type="match status" value="1"/>
</dbReference>
<accession>A0ABP7ZQB0</accession>
<evidence type="ECO:0000313" key="3">
    <source>
        <dbReference type="Proteomes" id="UP001501079"/>
    </source>
</evidence>
<protein>
    <submittedName>
        <fullName evidence="2">Tail fiber protein</fullName>
    </submittedName>
</protein>
<name>A0ABP7ZQB0_9MICO</name>
<keyword evidence="3" id="KW-1185">Reference proteome</keyword>
<organism evidence="2 3">
    <name type="scientific">Gryllotalpicola koreensis</name>
    <dbReference type="NCBI Taxonomy" id="993086"/>
    <lineage>
        <taxon>Bacteria</taxon>
        <taxon>Bacillati</taxon>
        <taxon>Actinomycetota</taxon>
        <taxon>Actinomycetes</taxon>
        <taxon>Micrococcales</taxon>
        <taxon>Microbacteriaceae</taxon>
        <taxon>Gryllotalpicola</taxon>
    </lineage>
</organism>
<feature type="domain" description="Phage tail collar" evidence="1">
    <location>
        <begin position="7"/>
        <end position="63"/>
    </location>
</feature>
<comment type="caution">
    <text evidence="2">The sequence shown here is derived from an EMBL/GenBank/DDBJ whole genome shotgun (WGS) entry which is preliminary data.</text>
</comment>
<dbReference type="Pfam" id="PF07484">
    <property type="entry name" value="Collar"/>
    <property type="match status" value="1"/>
</dbReference>
<gene>
    <name evidence="2" type="ORF">GCM10022287_02060</name>
</gene>
<dbReference type="EMBL" id="BAABBW010000001">
    <property type="protein sequence ID" value="GAA4167872.1"/>
    <property type="molecule type" value="Genomic_DNA"/>
</dbReference>
<dbReference type="Gene3D" id="3.90.1340.10">
    <property type="entry name" value="Phage tail collar domain"/>
    <property type="match status" value="1"/>
</dbReference>
<sequence length="171" mass="17171">MSTPYVGEIRVFAGSYAPTGWALCDGSELQISDNEVLFQLIGTTYGGDGVTTFNLPDLRGRIPLGAGSSAGLTTRVLGETGGAEAVLVLPTQLPAHAHGFAAGGAATTSSPAGNVYAQASVSGFAAPGGSTVNLAVQTLDTTGSNQPHQNMPPFLGLTFMIAVAGVFPSSN</sequence>
<dbReference type="InterPro" id="IPR011083">
    <property type="entry name" value="Phage_tail_collar_dom"/>
</dbReference>
<dbReference type="Proteomes" id="UP001501079">
    <property type="component" value="Unassembled WGS sequence"/>
</dbReference>
<evidence type="ECO:0000313" key="2">
    <source>
        <dbReference type="EMBL" id="GAA4167872.1"/>
    </source>
</evidence>